<dbReference type="Pfam" id="PF00038">
    <property type="entry name" value="Filament"/>
    <property type="match status" value="1"/>
</dbReference>
<dbReference type="Gene3D" id="1.20.5.1160">
    <property type="entry name" value="Vasodilator-stimulated phosphoprotein"/>
    <property type="match status" value="1"/>
</dbReference>
<evidence type="ECO:0000256" key="6">
    <source>
        <dbReference type="SAM" id="Coils"/>
    </source>
</evidence>
<feature type="region of interest" description="Disordered" evidence="7">
    <location>
        <begin position="1"/>
        <end position="27"/>
    </location>
</feature>
<evidence type="ECO:0000256" key="4">
    <source>
        <dbReference type="ARBA" id="ARBA00061646"/>
    </source>
</evidence>
<keyword evidence="10" id="KW-1185">Reference proteome</keyword>
<dbReference type="GO" id="GO:1904714">
    <property type="term" value="P:regulation of chaperone-mediated autophagy"/>
    <property type="evidence" value="ECO:0007669"/>
    <property type="project" value="TreeGrafter"/>
</dbReference>
<feature type="domain" description="IF rod" evidence="8">
    <location>
        <begin position="90"/>
        <end position="398"/>
    </location>
</feature>
<dbReference type="PROSITE" id="PS00226">
    <property type="entry name" value="IF_ROD_1"/>
    <property type="match status" value="1"/>
</dbReference>
<dbReference type="GO" id="GO:0045109">
    <property type="term" value="P:intermediate filament organization"/>
    <property type="evidence" value="ECO:0007669"/>
    <property type="project" value="TreeGrafter"/>
</dbReference>
<dbReference type="Proteomes" id="UP000265100">
    <property type="component" value="Chromosome 4"/>
</dbReference>
<dbReference type="PROSITE" id="PS51842">
    <property type="entry name" value="IF_ROD_2"/>
    <property type="match status" value="1"/>
</dbReference>
<reference evidence="9 10" key="1">
    <citation type="submission" date="2018-05" db="EMBL/GenBank/DDBJ databases">
        <authorList>
            <person name="Datahose"/>
        </authorList>
    </citation>
    <scope>NUCLEOTIDE SEQUENCE</scope>
</reference>
<accession>A0AAX7UIA8</accession>
<evidence type="ECO:0000256" key="5">
    <source>
        <dbReference type="RuleBase" id="RU000685"/>
    </source>
</evidence>
<dbReference type="InterPro" id="IPR039008">
    <property type="entry name" value="IF_rod_dom"/>
</dbReference>
<reference evidence="9" key="3">
    <citation type="submission" date="2025-08" db="UniProtKB">
        <authorList>
            <consortium name="Ensembl"/>
        </authorList>
    </citation>
    <scope>IDENTIFICATION</scope>
</reference>
<feature type="coiled-coil region" evidence="6">
    <location>
        <begin position="108"/>
        <end position="242"/>
    </location>
</feature>
<organism evidence="9 10">
    <name type="scientific">Astatotilapia calliptera</name>
    <name type="common">Eastern happy</name>
    <name type="synonym">Chromis callipterus</name>
    <dbReference type="NCBI Taxonomy" id="8154"/>
    <lineage>
        <taxon>Eukaryota</taxon>
        <taxon>Metazoa</taxon>
        <taxon>Chordata</taxon>
        <taxon>Craniata</taxon>
        <taxon>Vertebrata</taxon>
        <taxon>Euteleostomi</taxon>
        <taxon>Actinopterygii</taxon>
        <taxon>Neopterygii</taxon>
        <taxon>Teleostei</taxon>
        <taxon>Neoteleostei</taxon>
        <taxon>Acanthomorphata</taxon>
        <taxon>Ovalentaria</taxon>
        <taxon>Cichlomorphae</taxon>
        <taxon>Cichliformes</taxon>
        <taxon>Cichlidae</taxon>
        <taxon>African cichlids</taxon>
        <taxon>Pseudocrenilabrinae</taxon>
        <taxon>Haplochromini</taxon>
        <taxon>Astatotilapia</taxon>
    </lineage>
</organism>
<dbReference type="PANTHER" id="PTHR45652">
    <property type="entry name" value="GLIAL FIBRILLARY ACIDIC PROTEIN"/>
    <property type="match status" value="1"/>
</dbReference>
<reference evidence="9" key="4">
    <citation type="submission" date="2025-09" db="UniProtKB">
        <authorList>
            <consortium name="Ensembl"/>
        </authorList>
    </citation>
    <scope>IDENTIFICATION</scope>
</reference>
<dbReference type="InterPro" id="IPR018039">
    <property type="entry name" value="IF_conserved"/>
</dbReference>
<feature type="compositionally biased region" description="Polar residues" evidence="7">
    <location>
        <begin position="17"/>
        <end position="27"/>
    </location>
</feature>
<dbReference type="InterPro" id="IPR006821">
    <property type="entry name" value="Intermed_filament_DNA-bd"/>
</dbReference>
<gene>
    <name evidence="9" type="primary">GFAP</name>
</gene>
<keyword evidence="3 6" id="KW-0175">Coiled coil</keyword>
<evidence type="ECO:0000313" key="9">
    <source>
        <dbReference type="Ensembl" id="ENSACLP00000064801.1"/>
    </source>
</evidence>
<dbReference type="SMART" id="SM01391">
    <property type="entry name" value="Filament"/>
    <property type="match status" value="1"/>
</dbReference>
<dbReference type="PANTHER" id="PTHR45652:SF9">
    <property type="entry name" value="GLIAL FIBRILLARY ACIDIC PROTEIN"/>
    <property type="match status" value="1"/>
</dbReference>
<evidence type="ECO:0000256" key="2">
    <source>
        <dbReference type="ARBA" id="ARBA00022754"/>
    </source>
</evidence>
<dbReference type="SUPFAM" id="SSF64593">
    <property type="entry name" value="Intermediate filament protein, coiled coil region"/>
    <property type="match status" value="2"/>
</dbReference>
<reference evidence="10" key="2">
    <citation type="submission" date="2023-03" db="EMBL/GenBank/DDBJ databases">
        <authorList>
            <consortium name="Wellcome Sanger Institute Data Sharing"/>
        </authorList>
    </citation>
    <scope>NUCLEOTIDE SEQUENCE [LARGE SCALE GENOMIC DNA]</scope>
</reference>
<evidence type="ECO:0000256" key="1">
    <source>
        <dbReference type="ARBA" id="ARBA00018571"/>
    </source>
</evidence>
<dbReference type="SUPFAM" id="SSF90257">
    <property type="entry name" value="Myosin rod fragments"/>
    <property type="match status" value="1"/>
</dbReference>
<feature type="coiled-coil region" evidence="6">
    <location>
        <begin position="285"/>
        <end position="376"/>
    </location>
</feature>
<dbReference type="Gene3D" id="1.20.5.170">
    <property type="match status" value="1"/>
</dbReference>
<dbReference type="GO" id="GO:0005882">
    <property type="term" value="C:intermediate filament"/>
    <property type="evidence" value="ECO:0007669"/>
    <property type="project" value="UniProtKB-KW"/>
</dbReference>
<dbReference type="FunFam" id="1.20.5.1160:FF:000001">
    <property type="entry name" value="Keratin type II"/>
    <property type="match status" value="1"/>
</dbReference>
<dbReference type="GeneTree" id="ENSGT00940000159539"/>
<dbReference type="InterPro" id="IPR050405">
    <property type="entry name" value="Intermediate_filament"/>
</dbReference>
<dbReference type="Pfam" id="PF04732">
    <property type="entry name" value="Filament_head"/>
    <property type="match status" value="1"/>
</dbReference>
<dbReference type="Gene3D" id="1.20.5.500">
    <property type="entry name" value="Single helix bin"/>
    <property type="match status" value="1"/>
</dbReference>
<name>A0AAX7UIA8_ASTCA</name>
<dbReference type="AlphaFoldDB" id="A0AAX7UIA8"/>
<evidence type="ECO:0000256" key="3">
    <source>
        <dbReference type="ARBA" id="ARBA00023054"/>
    </source>
</evidence>
<dbReference type="FunFam" id="1.20.5.170:FF:000002">
    <property type="entry name" value="Type I keratin KA11"/>
    <property type="match status" value="1"/>
</dbReference>
<sequence>STLLFDQTSSYRKRFGPQSSSSSGVRIGGLSSSRLSWHGTPRNVTHSSPVSRISLGSSSTALLLGSPVDRLDFSADSLLKAQYKETRTNEKMEMMGLNDRFASYIEKVRLLEQQNKVLVAELNQLKGKEPSRLGDIYQEELRELRRQVDGLTNNKARLEVERDNLAADLAVLKQKLQDEIGLRQDAENNLNGFRQDVDEASLNRVQLERKIDALQDEINFLKKIHEEELRELQEQIMAQQVHVDLDVSKPDLTAALRDIRVQYENMASSNMQETEEWYRSKFADLTDAANRNAEALRQAKQEANEYRRQIQVVTCDLEALRGTNESLERQLREMEERCAMETAGYQDTVSRLEEEIQALKEEMARHLQEYQDLLNVKLALDIEIATYRKLLEGEESRITIPVQSFSNMQFRETNLDTKTPEAHVKRSILVRTVETRDGEVCG</sequence>
<dbReference type="Ensembl" id="ENSACLT00000088888.1">
    <property type="protein sequence ID" value="ENSACLP00000064801.1"/>
    <property type="gene ID" value="ENSACLG00000024861.2"/>
</dbReference>
<dbReference type="FunFam" id="1.20.5.500:FF:000001">
    <property type="entry name" value="Type II keratin 23"/>
    <property type="match status" value="1"/>
</dbReference>
<protein>
    <recommendedName>
        <fullName evidence="1">Glial fibrillary acidic protein</fullName>
    </recommendedName>
</protein>
<comment type="similarity">
    <text evidence="4 5">Belongs to the intermediate filament family.</text>
</comment>
<dbReference type="GO" id="GO:0005200">
    <property type="term" value="F:structural constituent of cytoskeleton"/>
    <property type="evidence" value="ECO:0007669"/>
    <property type="project" value="TreeGrafter"/>
</dbReference>
<proteinExistence type="inferred from homology"/>
<dbReference type="GO" id="GO:0005737">
    <property type="term" value="C:cytoplasm"/>
    <property type="evidence" value="ECO:0007669"/>
    <property type="project" value="TreeGrafter"/>
</dbReference>
<keyword evidence="2 5" id="KW-0403">Intermediate filament</keyword>
<evidence type="ECO:0000259" key="8">
    <source>
        <dbReference type="PROSITE" id="PS51842"/>
    </source>
</evidence>
<dbReference type="GO" id="GO:0042995">
    <property type="term" value="C:cell projection"/>
    <property type="evidence" value="ECO:0007669"/>
    <property type="project" value="TreeGrafter"/>
</dbReference>
<evidence type="ECO:0000313" key="10">
    <source>
        <dbReference type="Proteomes" id="UP000265100"/>
    </source>
</evidence>
<evidence type="ECO:0000256" key="7">
    <source>
        <dbReference type="SAM" id="MobiDB-lite"/>
    </source>
</evidence>
<feature type="compositionally biased region" description="Polar residues" evidence="7">
    <location>
        <begin position="1"/>
        <end position="10"/>
    </location>
</feature>